<evidence type="ECO:0000313" key="2">
    <source>
        <dbReference type="Proteomes" id="UP001151582"/>
    </source>
</evidence>
<keyword evidence="2" id="KW-1185">Reference proteome</keyword>
<dbReference type="AlphaFoldDB" id="A0A9W8B415"/>
<dbReference type="Proteomes" id="UP001151582">
    <property type="component" value="Unassembled WGS sequence"/>
</dbReference>
<reference evidence="1" key="1">
    <citation type="submission" date="2022-07" db="EMBL/GenBank/DDBJ databases">
        <title>Phylogenomic reconstructions and comparative analyses of Kickxellomycotina fungi.</title>
        <authorList>
            <person name="Reynolds N.K."/>
            <person name="Stajich J.E."/>
            <person name="Barry K."/>
            <person name="Grigoriev I.V."/>
            <person name="Crous P."/>
            <person name="Smith M.E."/>
        </authorList>
    </citation>
    <scope>NUCLEOTIDE SEQUENCE</scope>
    <source>
        <strain evidence="1">RSA 567</strain>
    </source>
</reference>
<gene>
    <name evidence="1" type="ORF">H4R34_001210</name>
</gene>
<dbReference type="OrthoDB" id="27601at2759"/>
<protein>
    <submittedName>
        <fullName evidence="1">Uncharacterized protein</fullName>
    </submittedName>
</protein>
<organism evidence="1 2">
    <name type="scientific">Dimargaris verticillata</name>
    <dbReference type="NCBI Taxonomy" id="2761393"/>
    <lineage>
        <taxon>Eukaryota</taxon>
        <taxon>Fungi</taxon>
        <taxon>Fungi incertae sedis</taxon>
        <taxon>Zoopagomycota</taxon>
        <taxon>Kickxellomycotina</taxon>
        <taxon>Dimargaritomycetes</taxon>
        <taxon>Dimargaritales</taxon>
        <taxon>Dimargaritaceae</taxon>
        <taxon>Dimargaris</taxon>
    </lineage>
</organism>
<comment type="caution">
    <text evidence="1">The sequence shown here is derived from an EMBL/GenBank/DDBJ whole genome shotgun (WGS) entry which is preliminary data.</text>
</comment>
<dbReference type="EMBL" id="JANBQB010000050">
    <property type="protein sequence ID" value="KAJ1983557.1"/>
    <property type="molecule type" value="Genomic_DNA"/>
</dbReference>
<proteinExistence type="predicted"/>
<sequence>MPLPFQLQPIPEPSFRLGRLCLSRAQLQVAVASGAEPTLPTQLETPNFLTLTQRAAVPHLTQDTVARLDTPALTVFAEHL</sequence>
<accession>A0A9W8B415</accession>
<name>A0A9W8B415_9FUNG</name>
<evidence type="ECO:0000313" key="1">
    <source>
        <dbReference type="EMBL" id="KAJ1983557.1"/>
    </source>
</evidence>